<feature type="domain" description="YhaN AAA" evidence="2">
    <location>
        <begin position="1"/>
        <end position="215"/>
    </location>
</feature>
<dbReference type="SUPFAM" id="SSF52540">
    <property type="entry name" value="P-loop containing nucleoside triphosphate hydrolases"/>
    <property type="match status" value="1"/>
</dbReference>
<evidence type="ECO:0000313" key="5">
    <source>
        <dbReference type="Proteomes" id="UP000294613"/>
    </source>
</evidence>
<proteinExistence type="predicted"/>
<dbReference type="PANTHER" id="PTHR41259">
    <property type="entry name" value="DOUBLE-STRAND BREAK REPAIR RAD50 ATPASE, PUTATIVE-RELATED"/>
    <property type="match status" value="1"/>
</dbReference>
<sequence>MIIRELYLKSFGKFSETKIELEEGFHIFYGENEFGKSTLHAFIRSMLFGLTKGRGRAAKNDLFTKYEPWDQPSYYAGEMTFESGDRTFIISRRFDRYGKSASLVCQTDGEILSVEQGDMDMLLDGMSEAAFENTISIGQTKAETSADLGAELRNYAANYYCSGNSEMDVERALAILKERRKTVENRQKEIRKKKQEKREKVEQQAAYISEEIERKQAEEEQISKNIEQGKQEEKRIVRTPEEEQSTEKQNVWDVVKIKLLPVVFLAGVAGISLLFQGILKWSVLSGAIILEIVFLWKLMEAFRQAEEKVQQETEESREAEKREVSLEHEQERHREALRRMVVRRELLREEIAEKQMQYENLCEQGEELMEVSEEYVVLEEKGRAIQLAEDTIRHLSTDVRKEFETRLNEVSSEILCAITDGKYDRIFIDENTNIYLLQGAQKISVGQVSRGTMEQIYFALRMAAAELMYEEEFPVILDETFAYYDERRLENTLRWLAENKRQIILFTCQRRELEMLRKLGIPYHVNG</sequence>
<keyword evidence="6" id="KW-1185">Reference proteome</keyword>
<dbReference type="InterPro" id="IPR027417">
    <property type="entry name" value="P-loop_NTPase"/>
</dbReference>
<evidence type="ECO:0000259" key="2">
    <source>
        <dbReference type="Pfam" id="PF13514"/>
    </source>
</evidence>
<evidence type="ECO:0000313" key="4">
    <source>
        <dbReference type="EMBL" id="TCS69086.1"/>
    </source>
</evidence>
<organism evidence="4 5">
    <name type="scientific">Faecalimonas umbilicata</name>
    <dbReference type="NCBI Taxonomy" id="1912855"/>
    <lineage>
        <taxon>Bacteria</taxon>
        <taxon>Bacillati</taxon>
        <taxon>Bacillota</taxon>
        <taxon>Clostridia</taxon>
        <taxon>Lachnospirales</taxon>
        <taxon>Lachnospiraceae</taxon>
        <taxon>Faecalimonas</taxon>
    </lineage>
</organism>
<protein>
    <submittedName>
        <fullName evidence="4">AAA domain-containing protein</fullName>
    </submittedName>
</protein>
<feature type="coiled-coil region" evidence="1">
    <location>
        <begin position="166"/>
        <end position="232"/>
    </location>
</feature>
<accession>A0A4V6NYP6</accession>
<reference evidence="3 6" key="1">
    <citation type="journal article" date="2018" name="Int. J. Syst. Evol. Microbiol.">
        <title>Draft Genome Sequence of Faecalimonas umbilicata JCM 30896T, an Acetate-Producing Bacterium Isolated from Human Feces.</title>
        <authorList>
            <person name="Sakamoto M."/>
            <person name="Ikeyama N."/>
            <person name="Yuki M."/>
            <person name="Ohkuma M."/>
        </authorList>
    </citation>
    <scope>NUCLEOTIDE SEQUENCE [LARGE SCALE GENOMIC DNA]</scope>
    <source>
        <strain evidence="3 6">EGH7</strain>
    </source>
</reference>
<dbReference type="Pfam" id="PF13514">
    <property type="entry name" value="AAA_27"/>
    <property type="match status" value="1"/>
</dbReference>
<dbReference type="Proteomes" id="UP000702954">
    <property type="component" value="Unassembled WGS sequence"/>
</dbReference>
<keyword evidence="1" id="KW-0175">Coiled coil</keyword>
<name>A0A4V6NYP6_9FIRM</name>
<dbReference type="Gene3D" id="3.40.50.300">
    <property type="entry name" value="P-loop containing nucleotide triphosphate hydrolases"/>
    <property type="match status" value="2"/>
</dbReference>
<dbReference type="AlphaFoldDB" id="A0A4V6NYP6"/>
<comment type="caution">
    <text evidence="4">The sequence shown here is derived from an EMBL/GenBank/DDBJ whole genome shotgun (WGS) entry which is preliminary data.</text>
</comment>
<feature type="coiled-coil region" evidence="1">
    <location>
        <begin position="295"/>
        <end position="364"/>
    </location>
</feature>
<dbReference type="EMBL" id="BHEO01000002">
    <property type="protein sequence ID" value="GBU03582.1"/>
    <property type="molecule type" value="Genomic_DNA"/>
</dbReference>
<dbReference type="InterPro" id="IPR038734">
    <property type="entry name" value="YhaN_AAA"/>
</dbReference>
<dbReference type="EMBL" id="SLZV01000005">
    <property type="protein sequence ID" value="TCS69086.1"/>
    <property type="molecule type" value="Genomic_DNA"/>
</dbReference>
<dbReference type="PANTHER" id="PTHR41259:SF1">
    <property type="entry name" value="DOUBLE-STRAND BREAK REPAIR RAD50 ATPASE, PUTATIVE-RELATED"/>
    <property type="match status" value="1"/>
</dbReference>
<reference evidence="4 5" key="2">
    <citation type="submission" date="2019-03" db="EMBL/GenBank/DDBJ databases">
        <title>Genomic Encyclopedia of Type Strains, Phase IV (KMG-IV): sequencing the most valuable type-strain genomes for metagenomic binning, comparative biology and taxonomic classification.</title>
        <authorList>
            <person name="Goeker M."/>
        </authorList>
    </citation>
    <scope>NUCLEOTIDE SEQUENCE [LARGE SCALE GENOMIC DNA]</scope>
    <source>
        <strain evidence="4 5">DSM 103426</strain>
    </source>
</reference>
<evidence type="ECO:0000256" key="1">
    <source>
        <dbReference type="SAM" id="Coils"/>
    </source>
</evidence>
<evidence type="ECO:0000313" key="3">
    <source>
        <dbReference type="EMBL" id="GBU03582.1"/>
    </source>
</evidence>
<dbReference type="RefSeq" id="WP_009263774.1">
    <property type="nucleotide sequence ID" value="NZ_BHEO01000002.1"/>
</dbReference>
<dbReference type="Proteomes" id="UP000294613">
    <property type="component" value="Unassembled WGS sequence"/>
</dbReference>
<evidence type="ECO:0000313" key="6">
    <source>
        <dbReference type="Proteomes" id="UP000702954"/>
    </source>
</evidence>
<gene>
    <name evidence="4" type="ORF">EDD74_10573</name>
    <name evidence="3" type="ORF">FAEUMB_01230</name>
</gene>